<evidence type="ECO:0000313" key="1">
    <source>
        <dbReference type="EMBL" id="OGI63765.1"/>
    </source>
</evidence>
<gene>
    <name evidence="1" type="ORF">A2733_02245</name>
</gene>
<name>A0A1F6V2C4_9BACT</name>
<sequence>MKNIFLKTKKREGFVLLFAVILSAIILAISLGVSNITFRELTFSTSAQATNDAFYAADVGAECALYYDLNRIFAGDSNGLVFAFGYPGIQVYTPCAANSGGVNLNNGQGSPQPPPWEFTLLSLGTSGRSCVIVTVEKNGTSPNFSTRIISRGYSTGGNADCDTNEPNRVERVIEVNY</sequence>
<evidence type="ECO:0000313" key="2">
    <source>
        <dbReference type="Proteomes" id="UP000178985"/>
    </source>
</evidence>
<proteinExistence type="predicted"/>
<evidence type="ECO:0008006" key="3">
    <source>
        <dbReference type="Google" id="ProtNLM"/>
    </source>
</evidence>
<dbReference type="Proteomes" id="UP000178985">
    <property type="component" value="Unassembled WGS sequence"/>
</dbReference>
<protein>
    <recommendedName>
        <fullName evidence="3">Type 4 fimbrial biogenesis protein PilX N-terminal domain-containing protein</fullName>
    </recommendedName>
</protein>
<comment type="caution">
    <text evidence="1">The sequence shown here is derived from an EMBL/GenBank/DDBJ whole genome shotgun (WGS) entry which is preliminary data.</text>
</comment>
<dbReference type="EMBL" id="MFTO01000013">
    <property type="protein sequence ID" value="OGI63765.1"/>
    <property type="molecule type" value="Genomic_DNA"/>
</dbReference>
<organism evidence="1 2">
    <name type="scientific">Candidatus Nomurabacteria bacterium RIFCSPHIGHO2_01_FULL_40_20</name>
    <dbReference type="NCBI Taxonomy" id="1801738"/>
    <lineage>
        <taxon>Bacteria</taxon>
        <taxon>Candidatus Nomuraibacteriota</taxon>
    </lineage>
</organism>
<reference evidence="1 2" key="1">
    <citation type="journal article" date="2016" name="Nat. Commun.">
        <title>Thousands of microbial genomes shed light on interconnected biogeochemical processes in an aquifer system.</title>
        <authorList>
            <person name="Anantharaman K."/>
            <person name="Brown C.T."/>
            <person name="Hug L.A."/>
            <person name="Sharon I."/>
            <person name="Castelle C.J."/>
            <person name="Probst A.J."/>
            <person name="Thomas B.C."/>
            <person name="Singh A."/>
            <person name="Wilkins M.J."/>
            <person name="Karaoz U."/>
            <person name="Brodie E.L."/>
            <person name="Williams K.H."/>
            <person name="Hubbard S.S."/>
            <person name="Banfield J.F."/>
        </authorList>
    </citation>
    <scope>NUCLEOTIDE SEQUENCE [LARGE SCALE GENOMIC DNA]</scope>
</reference>
<dbReference type="AlphaFoldDB" id="A0A1F6V2C4"/>
<accession>A0A1F6V2C4</accession>